<dbReference type="EMBL" id="FMHY01000002">
    <property type="protein sequence ID" value="SCL44011.1"/>
    <property type="molecule type" value="Genomic_DNA"/>
</dbReference>
<reference evidence="5" key="1">
    <citation type="submission" date="2016-06" db="EMBL/GenBank/DDBJ databases">
        <authorList>
            <person name="Kjaerup R.B."/>
            <person name="Dalgaard T.S."/>
            <person name="Juul-Madsen H.R."/>
        </authorList>
    </citation>
    <scope>NUCLEOTIDE SEQUENCE [LARGE SCALE GENOMIC DNA]</scope>
    <source>
        <strain evidence="5">DSM 44814</strain>
    </source>
</reference>
<evidence type="ECO:0000256" key="2">
    <source>
        <dbReference type="SAM" id="Phobius"/>
    </source>
</evidence>
<evidence type="ECO:0000313" key="4">
    <source>
        <dbReference type="EMBL" id="SCL43797.1"/>
    </source>
</evidence>
<feature type="transmembrane region" description="Helical" evidence="2">
    <location>
        <begin position="34"/>
        <end position="54"/>
    </location>
</feature>
<keyword evidence="2" id="KW-1133">Transmembrane helix</keyword>
<dbReference type="EMBL" id="FMHY01000001">
    <property type="protein sequence ID" value="SCL43797.1"/>
    <property type="molecule type" value="Genomic_DNA"/>
</dbReference>
<evidence type="ECO:0000313" key="5">
    <source>
        <dbReference type="EMBL" id="SCL44011.1"/>
    </source>
</evidence>
<keyword evidence="2" id="KW-0472">Membrane</keyword>
<keyword evidence="6" id="KW-1185">Reference proteome</keyword>
<organism evidence="5 6">
    <name type="scientific">Micromonospora eburnea</name>
    <dbReference type="NCBI Taxonomy" id="227316"/>
    <lineage>
        <taxon>Bacteria</taxon>
        <taxon>Bacillati</taxon>
        <taxon>Actinomycetota</taxon>
        <taxon>Actinomycetes</taxon>
        <taxon>Micromonosporales</taxon>
        <taxon>Micromonosporaceae</taxon>
        <taxon>Micromonospora</taxon>
    </lineage>
</organism>
<dbReference type="Proteomes" id="UP000199696">
    <property type="component" value="Unassembled WGS sequence"/>
</dbReference>
<gene>
    <name evidence="4" type="ORF">GA0070604_0011</name>
    <name evidence="5" type="ORF">GA0070604_0143</name>
</gene>
<dbReference type="AlphaFoldDB" id="A0A1C6TQU7"/>
<name>A0A1C6TQU7_9ACTN</name>
<evidence type="ECO:0000256" key="3">
    <source>
        <dbReference type="SAM" id="SignalP"/>
    </source>
</evidence>
<feature type="compositionally biased region" description="Polar residues" evidence="1">
    <location>
        <begin position="98"/>
        <end position="107"/>
    </location>
</feature>
<keyword evidence="2" id="KW-0812">Transmembrane</keyword>
<feature type="chain" id="PRO_5044556504" evidence="3">
    <location>
        <begin position="25"/>
        <end position="107"/>
    </location>
</feature>
<accession>A0A1C6TQU7</accession>
<evidence type="ECO:0000313" key="6">
    <source>
        <dbReference type="Proteomes" id="UP000199696"/>
    </source>
</evidence>
<proteinExistence type="predicted"/>
<sequence length="107" mass="11028">MNPRFMWAAVVLAGLAVAAAAVMAIAGVSTDTIVVVMSLLVVPVLTAMVAAQVADVKSTTSQVAQQTNGNVTRLMEIIAEQSRQLAASKPVTPDPAPGQSNTRTELP</sequence>
<evidence type="ECO:0000256" key="1">
    <source>
        <dbReference type="SAM" id="MobiDB-lite"/>
    </source>
</evidence>
<dbReference type="STRING" id="227316.GA0070604_0011"/>
<reference evidence="6" key="2">
    <citation type="submission" date="2016-06" db="EMBL/GenBank/DDBJ databases">
        <authorList>
            <person name="Varghese N."/>
            <person name="Submissions Spin"/>
        </authorList>
    </citation>
    <scope>NUCLEOTIDE SEQUENCE [LARGE SCALE GENOMIC DNA]</scope>
    <source>
        <strain evidence="6">DSM 44814</strain>
    </source>
</reference>
<dbReference type="RefSeq" id="WP_091112101.1">
    <property type="nucleotide sequence ID" value="NZ_FMHY01000001.1"/>
</dbReference>
<protein>
    <submittedName>
        <fullName evidence="5">Uncharacterized protein</fullName>
    </submittedName>
</protein>
<feature type="signal peptide" evidence="3">
    <location>
        <begin position="1"/>
        <end position="24"/>
    </location>
</feature>
<feature type="region of interest" description="Disordered" evidence="1">
    <location>
        <begin position="84"/>
        <end position="107"/>
    </location>
</feature>
<keyword evidence="3" id="KW-0732">Signal</keyword>